<accession>A0A4R6FJL7</accession>
<dbReference type="PROSITE" id="PS51257">
    <property type="entry name" value="PROKAR_LIPOPROTEIN"/>
    <property type="match status" value="1"/>
</dbReference>
<keyword evidence="3" id="KW-1185">Reference proteome</keyword>
<keyword evidence="1" id="KW-1133">Transmembrane helix</keyword>
<dbReference type="RefSeq" id="WP_133495757.1">
    <property type="nucleotide sequence ID" value="NZ_BMLU01000007.1"/>
</dbReference>
<dbReference type="AlphaFoldDB" id="A0A4R6FJL7"/>
<protein>
    <submittedName>
        <fullName evidence="2">Uncharacterized protein</fullName>
    </submittedName>
</protein>
<feature type="transmembrane region" description="Helical" evidence="1">
    <location>
        <begin position="42"/>
        <end position="63"/>
    </location>
</feature>
<comment type="caution">
    <text evidence="2">The sequence shown here is derived from an EMBL/GenBank/DDBJ whole genome shotgun (WGS) entry which is preliminary data.</text>
</comment>
<reference evidence="2 3" key="1">
    <citation type="submission" date="2019-03" db="EMBL/GenBank/DDBJ databases">
        <title>Genomic Encyclopedia of Type Strains, Phase IV (KMG-IV): sequencing the most valuable type-strain genomes for metagenomic binning, comparative biology and taxonomic classification.</title>
        <authorList>
            <person name="Goeker M."/>
        </authorList>
    </citation>
    <scope>NUCLEOTIDE SEQUENCE [LARGE SCALE GENOMIC DNA]</scope>
    <source>
        <strain evidence="2 3">DSM 25059</strain>
    </source>
</reference>
<evidence type="ECO:0000313" key="3">
    <source>
        <dbReference type="Proteomes" id="UP000295493"/>
    </source>
</evidence>
<dbReference type="Proteomes" id="UP000295493">
    <property type="component" value="Unassembled WGS sequence"/>
</dbReference>
<keyword evidence="1" id="KW-0472">Membrane</keyword>
<dbReference type="EMBL" id="SNWD01000007">
    <property type="protein sequence ID" value="TDN81622.1"/>
    <property type="molecule type" value="Genomic_DNA"/>
</dbReference>
<name>A0A4R6FJL7_9SPHN</name>
<gene>
    <name evidence="2" type="ORF">EV664_10721</name>
</gene>
<evidence type="ECO:0000256" key="1">
    <source>
        <dbReference type="SAM" id="Phobius"/>
    </source>
</evidence>
<sequence>MARNPRKALLRYFGTIGVIVALGCFGMPLFMDGVTANDAQTLWSLGGTVMGVSLVLLVASFFVRQRPS</sequence>
<organism evidence="2 3">
    <name type="scientific">Stakelama pacifica</name>
    <dbReference type="NCBI Taxonomy" id="517720"/>
    <lineage>
        <taxon>Bacteria</taxon>
        <taxon>Pseudomonadati</taxon>
        <taxon>Pseudomonadota</taxon>
        <taxon>Alphaproteobacteria</taxon>
        <taxon>Sphingomonadales</taxon>
        <taxon>Sphingomonadaceae</taxon>
        <taxon>Stakelama</taxon>
    </lineage>
</organism>
<proteinExistence type="predicted"/>
<evidence type="ECO:0000313" key="2">
    <source>
        <dbReference type="EMBL" id="TDN81622.1"/>
    </source>
</evidence>
<keyword evidence="1" id="KW-0812">Transmembrane</keyword>
<feature type="transmembrane region" description="Helical" evidence="1">
    <location>
        <begin position="12"/>
        <end position="30"/>
    </location>
</feature>